<evidence type="ECO:0000313" key="2">
    <source>
        <dbReference type="EMBL" id="MPN13187.1"/>
    </source>
</evidence>
<name>A0A645FFT2_9ZZZZ</name>
<comment type="caution">
    <text evidence="2">The sequence shown here is derived from an EMBL/GenBank/DDBJ whole genome shotgun (WGS) entry which is preliminary data.</text>
</comment>
<dbReference type="GO" id="GO:0004413">
    <property type="term" value="F:homoserine kinase activity"/>
    <property type="evidence" value="ECO:0007669"/>
    <property type="project" value="UniProtKB-EC"/>
</dbReference>
<sequence length="243" mass="27307">MDLLSHIEKAALFPVQRPVQTKTGESVAILDNEIPACLLHWLEGEPLNKETAITSAYEIGQLAAKIHLATQGFTGARLTYNSNTLGRMRNEMDVAFSRSHISLEQTKICKDTLEFISSLMAKLDQEPDSVALLHADMGFGNLIQTKEGLAPIDFSLSGYGYRAQECGMIASNYQSKEQQEAVSLGYFDECGFEVPTLHRDSFLALSVLLFISCQHDRFFMEEWYPSAVERWCKTIFLPLIQRS</sequence>
<reference evidence="2" key="1">
    <citation type="submission" date="2019-08" db="EMBL/GenBank/DDBJ databases">
        <authorList>
            <person name="Kucharzyk K."/>
            <person name="Murdoch R.W."/>
            <person name="Higgins S."/>
            <person name="Loffler F."/>
        </authorList>
    </citation>
    <scope>NUCLEOTIDE SEQUENCE</scope>
</reference>
<proteinExistence type="predicted"/>
<dbReference type="EMBL" id="VSSQ01059662">
    <property type="protein sequence ID" value="MPN13187.1"/>
    <property type="molecule type" value="Genomic_DNA"/>
</dbReference>
<evidence type="ECO:0000259" key="1">
    <source>
        <dbReference type="Pfam" id="PF01636"/>
    </source>
</evidence>
<protein>
    <submittedName>
        <fullName evidence="2">Homoserine kinase</fullName>
        <ecNumber evidence="2">2.7.1.39</ecNumber>
    </submittedName>
</protein>
<dbReference type="EC" id="2.7.1.39" evidence="2"/>
<organism evidence="2">
    <name type="scientific">bioreactor metagenome</name>
    <dbReference type="NCBI Taxonomy" id="1076179"/>
    <lineage>
        <taxon>unclassified sequences</taxon>
        <taxon>metagenomes</taxon>
        <taxon>ecological metagenomes</taxon>
    </lineage>
</organism>
<dbReference type="SUPFAM" id="SSF56112">
    <property type="entry name" value="Protein kinase-like (PK-like)"/>
    <property type="match status" value="1"/>
</dbReference>
<keyword evidence="2" id="KW-0418">Kinase</keyword>
<dbReference type="Pfam" id="PF01636">
    <property type="entry name" value="APH"/>
    <property type="match status" value="1"/>
</dbReference>
<dbReference type="InterPro" id="IPR011009">
    <property type="entry name" value="Kinase-like_dom_sf"/>
</dbReference>
<dbReference type="Gene3D" id="3.90.1200.10">
    <property type="match status" value="1"/>
</dbReference>
<gene>
    <name evidence="2" type="primary">thrB_23</name>
    <name evidence="2" type="ORF">SDC9_160507</name>
</gene>
<accession>A0A645FFT2</accession>
<dbReference type="AlphaFoldDB" id="A0A645FFT2"/>
<keyword evidence="2" id="KW-0808">Transferase</keyword>
<feature type="domain" description="Aminoglycoside phosphotransferase" evidence="1">
    <location>
        <begin position="2"/>
        <end position="186"/>
    </location>
</feature>
<dbReference type="InterPro" id="IPR002575">
    <property type="entry name" value="Aminoglycoside_PTrfase"/>
</dbReference>